<protein>
    <submittedName>
        <fullName evidence="2">Uncharacterized protein</fullName>
    </submittedName>
</protein>
<organism evidence="2 3">
    <name type="scientific">Ascobolus immersus RN42</name>
    <dbReference type="NCBI Taxonomy" id="1160509"/>
    <lineage>
        <taxon>Eukaryota</taxon>
        <taxon>Fungi</taxon>
        <taxon>Dikarya</taxon>
        <taxon>Ascomycota</taxon>
        <taxon>Pezizomycotina</taxon>
        <taxon>Pezizomycetes</taxon>
        <taxon>Pezizales</taxon>
        <taxon>Ascobolaceae</taxon>
        <taxon>Ascobolus</taxon>
    </lineage>
</organism>
<keyword evidence="3" id="KW-1185">Reference proteome</keyword>
<accession>A0A3N4HH10</accession>
<feature type="region of interest" description="Disordered" evidence="1">
    <location>
        <begin position="350"/>
        <end position="399"/>
    </location>
</feature>
<feature type="region of interest" description="Disordered" evidence="1">
    <location>
        <begin position="588"/>
        <end position="631"/>
    </location>
</feature>
<proteinExistence type="predicted"/>
<gene>
    <name evidence="2" type="ORF">BJ508DRAFT_67484</name>
</gene>
<feature type="compositionally biased region" description="Low complexity" evidence="1">
    <location>
        <begin position="354"/>
        <end position="367"/>
    </location>
</feature>
<reference evidence="2 3" key="1">
    <citation type="journal article" date="2018" name="Nat. Ecol. Evol.">
        <title>Pezizomycetes genomes reveal the molecular basis of ectomycorrhizal truffle lifestyle.</title>
        <authorList>
            <person name="Murat C."/>
            <person name="Payen T."/>
            <person name="Noel B."/>
            <person name="Kuo A."/>
            <person name="Morin E."/>
            <person name="Chen J."/>
            <person name="Kohler A."/>
            <person name="Krizsan K."/>
            <person name="Balestrini R."/>
            <person name="Da Silva C."/>
            <person name="Montanini B."/>
            <person name="Hainaut M."/>
            <person name="Levati E."/>
            <person name="Barry K.W."/>
            <person name="Belfiori B."/>
            <person name="Cichocki N."/>
            <person name="Clum A."/>
            <person name="Dockter R.B."/>
            <person name="Fauchery L."/>
            <person name="Guy J."/>
            <person name="Iotti M."/>
            <person name="Le Tacon F."/>
            <person name="Lindquist E.A."/>
            <person name="Lipzen A."/>
            <person name="Malagnac F."/>
            <person name="Mello A."/>
            <person name="Molinier V."/>
            <person name="Miyauchi S."/>
            <person name="Poulain J."/>
            <person name="Riccioni C."/>
            <person name="Rubini A."/>
            <person name="Sitrit Y."/>
            <person name="Splivallo R."/>
            <person name="Traeger S."/>
            <person name="Wang M."/>
            <person name="Zifcakova L."/>
            <person name="Wipf D."/>
            <person name="Zambonelli A."/>
            <person name="Paolocci F."/>
            <person name="Nowrousian M."/>
            <person name="Ottonello S."/>
            <person name="Baldrian P."/>
            <person name="Spatafora J.W."/>
            <person name="Henrissat B."/>
            <person name="Nagy L.G."/>
            <person name="Aury J.M."/>
            <person name="Wincker P."/>
            <person name="Grigoriev I.V."/>
            <person name="Bonfante P."/>
            <person name="Martin F.M."/>
        </authorList>
    </citation>
    <scope>NUCLEOTIDE SEQUENCE [LARGE SCALE GENOMIC DNA]</scope>
    <source>
        <strain evidence="2 3">RN42</strain>
    </source>
</reference>
<evidence type="ECO:0000256" key="1">
    <source>
        <dbReference type="SAM" id="MobiDB-lite"/>
    </source>
</evidence>
<dbReference type="AlphaFoldDB" id="A0A3N4HH10"/>
<feature type="region of interest" description="Disordered" evidence="1">
    <location>
        <begin position="297"/>
        <end position="317"/>
    </location>
</feature>
<evidence type="ECO:0000313" key="2">
    <source>
        <dbReference type="EMBL" id="RPA72807.1"/>
    </source>
</evidence>
<name>A0A3N4HH10_ASCIM</name>
<feature type="compositionally biased region" description="Acidic residues" evidence="1">
    <location>
        <begin position="387"/>
        <end position="398"/>
    </location>
</feature>
<feature type="compositionally biased region" description="Basic residues" evidence="1">
    <location>
        <begin position="298"/>
        <end position="317"/>
    </location>
</feature>
<dbReference type="Proteomes" id="UP000275078">
    <property type="component" value="Unassembled WGS sequence"/>
</dbReference>
<dbReference type="EMBL" id="ML119845">
    <property type="protein sequence ID" value="RPA72807.1"/>
    <property type="molecule type" value="Genomic_DNA"/>
</dbReference>
<evidence type="ECO:0000313" key="3">
    <source>
        <dbReference type="Proteomes" id="UP000275078"/>
    </source>
</evidence>
<sequence>MATTDPSTSETFPDGFFLEIEDVNLANLNVNVLEQLAASLNINTEDLLTDDAGQDVSDAVYESELVRELTDTLELAQTFASCDDSHMRGFSKTFGLNYNDYIEDPETDSTESLREALIELVNDAIIEAKTSQLVAVNSARRSKGEKILKELDDQPELKNTDEVVAKRDEVKQAREEELVRREEERLNALPSIDDNPKKVFYPDGSRVPHARPTPNDMPGICTCKYHNDKISGPSKGSSTRYYIMSHPGPGKRSLEHCKIRIVYDSVKPVEPEGDQEAPGEFSHDNFLYDTKFDYPFGKSKRRHGTRRGTPKPIGKKAARLRLGFPDAAFLPYDCPYNQYQIKRLNRAQAKKGAGKAATKTPATPRRGAGSKASARKSTSRNTGSPNGEDDEDEDDIIDELGGPAELPLVQKDVLNYGVTDSKILQSSPLHSIFTTECKAFIKKYGFHLKGSQDRPGHQENWFKMLVEIVENSQVLAPAVKHQLLNGVYQEIVEPAPNAQELYDQYMALPENADTEFDDDVDPLDMFTVTTRIASHLLQMWDQERRFLWPALESVVEGSVKTAISQIRAEELFAQSVAMYSGYFNPDPEAFDENDIPDHPHAYDPPVNEESGKKRKAATTSKAPAKKQQKKA</sequence>